<dbReference type="InterPro" id="IPR057055">
    <property type="entry name" value="wHTH-PRTase_assoc"/>
</dbReference>
<evidence type="ECO:0000259" key="2">
    <source>
        <dbReference type="Pfam" id="PF24409"/>
    </source>
</evidence>
<dbReference type="EMBL" id="UAUU01000011">
    <property type="protein sequence ID" value="SPZ92660.1"/>
    <property type="molecule type" value="Genomic_DNA"/>
</dbReference>
<dbReference type="GeneID" id="97179566"/>
<feature type="domain" description="PRTase associated wHTH" evidence="2">
    <location>
        <begin position="327"/>
        <end position="411"/>
    </location>
</feature>
<dbReference type="RefSeq" id="WP_112375962.1">
    <property type="nucleotide sequence ID" value="NZ_CP068086.1"/>
</dbReference>
<organism evidence="3 4">
    <name type="scientific">Sphingobacterium multivorum</name>
    <dbReference type="NCBI Taxonomy" id="28454"/>
    <lineage>
        <taxon>Bacteria</taxon>
        <taxon>Pseudomonadati</taxon>
        <taxon>Bacteroidota</taxon>
        <taxon>Sphingobacteriia</taxon>
        <taxon>Sphingobacteriales</taxon>
        <taxon>Sphingobacteriaceae</taxon>
        <taxon>Sphingobacterium</taxon>
    </lineage>
</organism>
<evidence type="ECO:0000313" key="3">
    <source>
        <dbReference type="EMBL" id="SPZ92660.1"/>
    </source>
</evidence>
<reference evidence="3 4" key="1">
    <citation type="submission" date="2018-06" db="EMBL/GenBank/DDBJ databases">
        <authorList>
            <consortium name="Pathogen Informatics"/>
            <person name="Doyle S."/>
        </authorList>
    </citation>
    <scope>NUCLEOTIDE SEQUENCE [LARGE SCALE GENOMIC DNA]</scope>
    <source>
        <strain evidence="3 4">NCTC11343</strain>
    </source>
</reference>
<gene>
    <name evidence="3" type="ORF">NCTC11343_04650</name>
</gene>
<dbReference type="Pfam" id="PF24409">
    <property type="entry name" value="wHTH-PRTase_assc"/>
    <property type="match status" value="1"/>
</dbReference>
<sequence>MKFSESDQFLIDSILVNRFYGSISIYHVLNWLDNFDKEDLPEALKVLENIEYLPLGRVLDIYSDGLSKVFKQYSNKIVIVLGIGKYGKSGSSMLYFINKSPTFSDKRYRRKKHLIGRKEEIIPLIQDLTIVKDDFLLLLVDDFVGTGNSVGEFLSGNTTQSGLIQFLADNQLKPNLAIVSIIINEEGFEMLQYSYPNVGLFGEVRKKAFSQPSVFGYRPNTLPVREFCYKYGAKLVTEKKNALGYENSQSLVVFEHTTPNNTLPIIWSSRCNWTPLFPRFYSDFVKNHNELKKEILYWVSISKNKFEIPGLNLSSTPFSKRNLEMFAVMKLLKAKRSDYVICQWLNISTSRFETLLTELVDLKLCTSHKKLSSNGVAIVNEIEKFVYLKNKKSADSVSISPKKIVYLPKTFGDKT</sequence>
<dbReference type="Proteomes" id="UP000251241">
    <property type="component" value="Unassembled WGS sequence"/>
</dbReference>
<protein>
    <submittedName>
        <fullName evidence="3">Uncharacterized protein</fullName>
    </submittedName>
</protein>
<evidence type="ECO:0000313" key="4">
    <source>
        <dbReference type="Proteomes" id="UP000251241"/>
    </source>
</evidence>
<dbReference type="AlphaFoldDB" id="A0A2X2LT22"/>
<accession>A0A2X2LT22</accession>
<feature type="domain" description="PRTase-CE" evidence="1">
    <location>
        <begin position="29"/>
        <end position="279"/>
    </location>
</feature>
<dbReference type="InterPro" id="IPR056920">
    <property type="entry name" value="PRTase-CE"/>
</dbReference>
<evidence type="ECO:0000259" key="1">
    <source>
        <dbReference type="Pfam" id="PF24390"/>
    </source>
</evidence>
<proteinExistence type="predicted"/>
<name>A0A2X2LT22_SPHMU</name>
<dbReference type="Pfam" id="PF24390">
    <property type="entry name" value="PRTase-CE"/>
    <property type="match status" value="1"/>
</dbReference>